<sequence>MKKNGFSVVELLVVVGIIGILLAIALPSYRQYVVYANRAAAKAFLLEIFSRQEVRIGQTGGYAATITELGLTTPPDVQAAGYAITITPQTLTLQAAAGLEPAVTMAGFEAKATPAAGSAQAADGELSINQFGLKLPVAKW</sequence>
<keyword evidence="1" id="KW-1133">Transmembrane helix</keyword>
<dbReference type="NCBIfam" id="TIGR02532">
    <property type="entry name" value="IV_pilin_GFxxxE"/>
    <property type="match status" value="1"/>
</dbReference>
<name>A0A974PXS1_9RHOO</name>
<dbReference type="SUPFAM" id="SSF54523">
    <property type="entry name" value="Pili subunits"/>
    <property type="match status" value="1"/>
</dbReference>
<evidence type="ECO:0000256" key="1">
    <source>
        <dbReference type="SAM" id="Phobius"/>
    </source>
</evidence>
<accession>A0A974PXS1</accession>
<gene>
    <name evidence="2" type="ORF">IWH25_16985</name>
</gene>
<dbReference type="GO" id="GO:0043683">
    <property type="term" value="P:type IV pilus assembly"/>
    <property type="evidence" value="ECO:0007669"/>
    <property type="project" value="InterPro"/>
</dbReference>
<proteinExistence type="predicted"/>
<reference evidence="2" key="1">
    <citation type="submission" date="2020-11" db="EMBL/GenBank/DDBJ databases">
        <title>Azospira restricta DSM 18626 genome sequence.</title>
        <authorList>
            <person name="Moe W.M."/>
        </authorList>
    </citation>
    <scope>NUCLEOTIDE SEQUENCE</scope>
    <source>
        <strain evidence="2">DSM 18626</strain>
    </source>
</reference>
<keyword evidence="1" id="KW-0472">Membrane</keyword>
<dbReference type="EMBL" id="CP064781">
    <property type="protein sequence ID" value="QRJ63417.1"/>
    <property type="molecule type" value="Genomic_DNA"/>
</dbReference>
<dbReference type="InterPro" id="IPR012902">
    <property type="entry name" value="N_methyl_site"/>
</dbReference>
<dbReference type="KEGG" id="ares:IWH25_16985"/>
<dbReference type="AlphaFoldDB" id="A0A974PXS1"/>
<keyword evidence="1" id="KW-0812">Transmembrane</keyword>
<organism evidence="2 3">
    <name type="scientific">Azospira restricta</name>
    <dbReference type="NCBI Taxonomy" id="404405"/>
    <lineage>
        <taxon>Bacteria</taxon>
        <taxon>Pseudomonadati</taxon>
        <taxon>Pseudomonadota</taxon>
        <taxon>Betaproteobacteria</taxon>
        <taxon>Rhodocyclales</taxon>
        <taxon>Rhodocyclaceae</taxon>
        <taxon>Azospira</taxon>
    </lineage>
</organism>
<dbReference type="Proteomes" id="UP000663444">
    <property type="component" value="Chromosome"/>
</dbReference>
<dbReference type="Pfam" id="PF16732">
    <property type="entry name" value="ComP_DUS"/>
    <property type="match status" value="1"/>
</dbReference>
<dbReference type="Pfam" id="PF07963">
    <property type="entry name" value="N_methyl"/>
    <property type="match status" value="1"/>
</dbReference>
<keyword evidence="3" id="KW-1185">Reference proteome</keyword>
<evidence type="ECO:0000313" key="2">
    <source>
        <dbReference type="EMBL" id="QRJ63417.1"/>
    </source>
</evidence>
<dbReference type="RefSeq" id="WP_203386944.1">
    <property type="nucleotide sequence ID" value="NZ_CP064781.1"/>
</dbReference>
<dbReference type="InterPro" id="IPR031982">
    <property type="entry name" value="PilE-like"/>
</dbReference>
<dbReference type="InterPro" id="IPR045584">
    <property type="entry name" value="Pilin-like"/>
</dbReference>
<protein>
    <submittedName>
        <fullName evidence="2">Prepilin-type N-terminal cleavage/methylation domain-containing protein</fullName>
    </submittedName>
</protein>
<feature type="transmembrane region" description="Helical" evidence="1">
    <location>
        <begin position="6"/>
        <end position="26"/>
    </location>
</feature>
<dbReference type="Gene3D" id="3.30.700.10">
    <property type="entry name" value="Glycoprotein, Type 4 Pilin"/>
    <property type="match status" value="1"/>
</dbReference>
<evidence type="ECO:0000313" key="3">
    <source>
        <dbReference type="Proteomes" id="UP000663444"/>
    </source>
</evidence>